<keyword evidence="2" id="KW-1185">Reference proteome</keyword>
<gene>
    <name evidence="1" type="ORF">BDN70DRAFT_936643</name>
</gene>
<evidence type="ECO:0000313" key="2">
    <source>
        <dbReference type="Proteomes" id="UP000807469"/>
    </source>
</evidence>
<dbReference type="Proteomes" id="UP000807469">
    <property type="component" value="Unassembled WGS sequence"/>
</dbReference>
<dbReference type="EMBL" id="MU155378">
    <property type="protein sequence ID" value="KAF9474453.1"/>
    <property type="molecule type" value="Genomic_DNA"/>
</dbReference>
<dbReference type="InterPro" id="IPR016024">
    <property type="entry name" value="ARM-type_fold"/>
</dbReference>
<dbReference type="SUPFAM" id="SSF48371">
    <property type="entry name" value="ARM repeat"/>
    <property type="match status" value="1"/>
</dbReference>
<name>A0A9P5YRB3_9AGAR</name>
<evidence type="ECO:0000313" key="1">
    <source>
        <dbReference type="EMBL" id="KAF9474453.1"/>
    </source>
</evidence>
<comment type="caution">
    <text evidence="1">The sequence shown here is derived from an EMBL/GenBank/DDBJ whole genome shotgun (WGS) entry which is preliminary data.</text>
</comment>
<sequence>MFDLTICSSTEIAATAAFYAKTIMENKNAMDAVIESLHTTGVSRINYSRSVALLARRVQLYLEFVDSELSQKFRKTLVETVIDIYFEFWAGLIGYTSTKATHQSEALSSANAIALCGFMGDLRYAGMITFTIFELCLSYLIHRIKELELEGILSQLATIAHTPWGFWSDVVDRRLDLDHALMASVCASDSEDGSSDDSRVSLESSVSSVEYSRPVKMPELQHPCPLKKHYRVINQGFALRERRRDSFLEQFYSTKLSPIFYWDSV</sequence>
<dbReference type="OrthoDB" id="3053135at2759"/>
<proteinExistence type="predicted"/>
<dbReference type="AlphaFoldDB" id="A0A9P5YRB3"/>
<organism evidence="1 2">
    <name type="scientific">Pholiota conissans</name>
    <dbReference type="NCBI Taxonomy" id="109636"/>
    <lineage>
        <taxon>Eukaryota</taxon>
        <taxon>Fungi</taxon>
        <taxon>Dikarya</taxon>
        <taxon>Basidiomycota</taxon>
        <taxon>Agaricomycotina</taxon>
        <taxon>Agaricomycetes</taxon>
        <taxon>Agaricomycetidae</taxon>
        <taxon>Agaricales</taxon>
        <taxon>Agaricineae</taxon>
        <taxon>Strophariaceae</taxon>
        <taxon>Pholiota</taxon>
    </lineage>
</organism>
<accession>A0A9P5YRB3</accession>
<reference evidence="1" key="1">
    <citation type="submission" date="2020-11" db="EMBL/GenBank/DDBJ databases">
        <authorList>
            <consortium name="DOE Joint Genome Institute"/>
            <person name="Ahrendt S."/>
            <person name="Riley R."/>
            <person name="Andreopoulos W."/>
            <person name="Labutti K."/>
            <person name="Pangilinan J."/>
            <person name="Ruiz-Duenas F.J."/>
            <person name="Barrasa J.M."/>
            <person name="Sanchez-Garcia M."/>
            <person name="Camarero S."/>
            <person name="Miyauchi S."/>
            <person name="Serrano A."/>
            <person name="Linde D."/>
            <person name="Babiker R."/>
            <person name="Drula E."/>
            <person name="Ayuso-Fernandez I."/>
            <person name="Pacheco R."/>
            <person name="Padilla G."/>
            <person name="Ferreira P."/>
            <person name="Barriuso J."/>
            <person name="Kellner H."/>
            <person name="Castanera R."/>
            <person name="Alfaro M."/>
            <person name="Ramirez L."/>
            <person name="Pisabarro A.G."/>
            <person name="Kuo A."/>
            <person name="Tritt A."/>
            <person name="Lipzen A."/>
            <person name="He G."/>
            <person name="Yan M."/>
            <person name="Ng V."/>
            <person name="Cullen D."/>
            <person name="Martin F."/>
            <person name="Rosso M.-N."/>
            <person name="Henrissat B."/>
            <person name="Hibbett D."/>
            <person name="Martinez A.T."/>
            <person name="Grigoriev I.V."/>
        </authorList>
    </citation>
    <scope>NUCLEOTIDE SEQUENCE</scope>
    <source>
        <strain evidence="1">CIRM-BRFM 674</strain>
    </source>
</reference>
<protein>
    <submittedName>
        <fullName evidence="1">Uncharacterized protein</fullName>
    </submittedName>
</protein>